<keyword evidence="4" id="KW-0808">Transferase</keyword>
<dbReference type="InterPro" id="IPR011102">
    <property type="entry name" value="Sig_transdc_His_kinase_HWE"/>
</dbReference>
<evidence type="ECO:0000256" key="2">
    <source>
        <dbReference type="ARBA" id="ARBA00012438"/>
    </source>
</evidence>
<keyword evidence="3" id="KW-0597">Phosphoprotein</keyword>
<dbReference type="EMBL" id="JAAEDI010000012">
    <property type="protein sequence ID" value="MBR0650501.1"/>
    <property type="molecule type" value="Genomic_DNA"/>
</dbReference>
<dbReference type="Gene3D" id="3.30.565.10">
    <property type="entry name" value="Histidine kinase-like ATPase, C-terminal domain"/>
    <property type="match status" value="1"/>
</dbReference>
<evidence type="ECO:0000256" key="5">
    <source>
        <dbReference type="ARBA" id="ARBA00022741"/>
    </source>
</evidence>
<dbReference type="NCBIfam" id="TIGR00229">
    <property type="entry name" value="sensory_box"/>
    <property type="match status" value="1"/>
</dbReference>
<evidence type="ECO:0000313" key="10">
    <source>
        <dbReference type="EMBL" id="MBR0650501.1"/>
    </source>
</evidence>
<sequence>MPRTIIPDRRSGRLAWSLAAIALLAALGLVVIGAPRIAGLATTAQRARDAAIAADALFAGLLNAETGQRGYLLTGEDSYLAPYRDAQGTLAGAMAGLTAQSTEWPADQPVAAALRQLLDTAAAKQAELDTTIRRFAEAGRETAVEEVRSGTGKRLMDEARDLVERIHVITDVLAERSAEESEQLLRWGGMSVVALLAIAFAAGLRGQRIGREREAEVAARTRSIVETAPLGIAMLDARLCFLVVNEALGQVVGRPAEEMRGRRVTEVLPPALAPAVQGLLETALARPGAPTDATIDGPGSPRERQSWHGIARADAEKGRAPRLVLLMQDITTRRAAEAERLLLIRELNHRVKNVIATVQGLANQSWSGAEGDGELFLDMFGARLRSLAAAHGLLFESAWQNAPLTEVLRVALAPWLGQAEGGLVVNGEAGPAPLLGTSQVLSLALVLHELATNAAKYGALSMPGGKVSLDWRHEADGVVRLTWHEEGGPLIAEPPSREGFGSFLISRAFDSDAVPGEVTREYTSGGLVATFRFTPEQTA</sequence>
<dbReference type="SMART" id="SM00091">
    <property type="entry name" value="PAS"/>
    <property type="match status" value="1"/>
</dbReference>
<dbReference type="InterPro" id="IPR007891">
    <property type="entry name" value="CHASE3"/>
</dbReference>
<comment type="catalytic activity">
    <reaction evidence="1">
        <text>ATP + protein L-histidine = ADP + protein N-phospho-L-histidine.</text>
        <dbReference type="EC" id="2.7.13.3"/>
    </reaction>
</comment>
<feature type="domain" description="PAS" evidence="9">
    <location>
        <begin position="217"/>
        <end position="287"/>
    </location>
</feature>
<keyword evidence="5" id="KW-0547">Nucleotide-binding</keyword>
<dbReference type="InterPro" id="IPR000014">
    <property type="entry name" value="PAS"/>
</dbReference>
<dbReference type="Proteomes" id="UP000698752">
    <property type="component" value="Unassembled WGS sequence"/>
</dbReference>
<feature type="region of interest" description="Disordered" evidence="8">
    <location>
        <begin position="287"/>
        <end position="308"/>
    </location>
</feature>
<organism evidence="10 11">
    <name type="scientific">Neoroseomonas terrae</name>
    <dbReference type="NCBI Taxonomy" id="424799"/>
    <lineage>
        <taxon>Bacteria</taxon>
        <taxon>Pseudomonadati</taxon>
        <taxon>Pseudomonadota</taxon>
        <taxon>Alphaproteobacteria</taxon>
        <taxon>Acetobacterales</taxon>
        <taxon>Acetobacteraceae</taxon>
        <taxon>Neoroseomonas</taxon>
    </lineage>
</organism>
<comment type="caution">
    <text evidence="10">The sequence shown here is derived from an EMBL/GenBank/DDBJ whole genome shotgun (WGS) entry which is preliminary data.</text>
</comment>
<dbReference type="InterPro" id="IPR036890">
    <property type="entry name" value="HATPase_C_sf"/>
</dbReference>
<gene>
    <name evidence="10" type="ORF">GXW78_12570</name>
</gene>
<dbReference type="Pfam" id="PF08448">
    <property type="entry name" value="PAS_4"/>
    <property type="match status" value="1"/>
</dbReference>
<dbReference type="InterPro" id="IPR013656">
    <property type="entry name" value="PAS_4"/>
</dbReference>
<dbReference type="CDD" id="cd19410">
    <property type="entry name" value="HK9-like_sensor"/>
    <property type="match status" value="1"/>
</dbReference>
<keyword evidence="7" id="KW-0067">ATP-binding</keyword>
<dbReference type="Gene3D" id="3.30.450.20">
    <property type="entry name" value="PAS domain"/>
    <property type="match status" value="1"/>
</dbReference>
<accession>A0ABS5EHJ0</accession>
<evidence type="ECO:0000256" key="6">
    <source>
        <dbReference type="ARBA" id="ARBA00022777"/>
    </source>
</evidence>
<dbReference type="Pfam" id="PF07536">
    <property type="entry name" value="HWE_HK"/>
    <property type="match status" value="1"/>
</dbReference>
<evidence type="ECO:0000259" key="9">
    <source>
        <dbReference type="PROSITE" id="PS50112"/>
    </source>
</evidence>
<dbReference type="SMART" id="SM00911">
    <property type="entry name" value="HWE_HK"/>
    <property type="match status" value="1"/>
</dbReference>
<proteinExistence type="predicted"/>
<dbReference type="RefSeq" id="WP_211869168.1">
    <property type="nucleotide sequence ID" value="NZ_JAAEDI010000012.1"/>
</dbReference>
<dbReference type="SUPFAM" id="SSF55785">
    <property type="entry name" value="PYP-like sensor domain (PAS domain)"/>
    <property type="match status" value="1"/>
</dbReference>
<evidence type="ECO:0000256" key="3">
    <source>
        <dbReference type="ARBA" id="ARBA00022553"/>
    </source>
</evidence>
<dbReference type="InterPro" id="IPR035965">
    <property type="entry name" value="PAS-like_dom_sf"/>
</dbReference>
<dbReference type="PANTHER" id="PTHR41523:SF7">
    <property type="entry name" value="HISTIDINE KINASE"/>
    <property type="match status" value="1"/>
</dbReference>
<keyword evidence="6" id="KW-0418">Kinase</keyword>
<evidence type="ECO:0000256" key="4">
    <source>
        <dbReference type="ARBA" id="ARBA00022679"/>
    </source>
</evidence>
<evidence type="ECO:0000256" key="1">
    <source>
        <dbReference type="ARBA" id="ARBA00000085"/>
    </source>
</evidence>
<dbReference type="PROSITE" id="PS50112">
    <property type="entry name" value="PAS"/>
    <property type="match status" value="1"/>
</dbReference>
<evidence type="ECO:0000313" key="11">
    <source>
        <dbReference type="Proteomes" id="UP000698752"/>
    </source>
</evidence>
<dbReference type="PANTHER" id="PTHR41523">
    <property type="entry name" value="TWO-COMPONENT SYSTEM SENSOR PROTEIN"/>
    <property type="match status" value="1"/>
</dbReference>
<name>A0ABS5EHJ0_9PROT</name>
<keyword evidence="11" id="KW-1185">Reference proteome</keyword>
<dbReference type="Pfam" id="PF05227">
    <property type="entry name" value="CHASE3"/>
    <property type="match status" value="1"/>
</dbReference>
<dbReference type="CDD" id="cd00130">
    <property type="entry name" value="PAS"/>
    <property type="match status" value="1"/>
</dbReference>
<evidence type="ECO:0000256" key="8">
    <source>
        <dbReference type="SAM" id="MobiDB-lite"/>
    </source>
</evidence>
<dbReference type="EC" id="2.7.13.3" evidence="2"/>
<reference evidence="11" key="1">
    <citation type="journal article" date="2021" name="Syst. Appl. Microbiol.">
        <title>Roseomonas hellenica sp. nov., isolated from roots of wild-growing Alkanna tinctoria.</title>
        <authorList>
            <person name="Rat A."/>
            <person name="Naranjo H.D."/>
            <person name="Lebbe L."/>
            <person name="Cnockaert M."/>
            <person name="Krigas N."/>
            <person name="Grigoriadou K."/>
            <person name="Maloupa E."/>
            <person name="Willems A."/>
        </authorList>
    </citation>
    <scope>NUCLEOTIDE SEQUENCE [LARGE SCALE GENOMIC DNA]</scope>
    <source>
        <strain evidence="11">LMG 31159</strain>
    </source>
</reference>
<protein>
    <recommendedName>
        <fullName evidence="2">histidine kinase</fullName>
        <ecNumber evidence="2">2.7.13.3</ecNumber>
    </recommendedName>
</protein>
<evidence type="ECO:0000256" key="7">
    <source>
        <dbReference type="ARBA" id="ARBA00022840"/>
    </source>
</evidence>